<comment type="pathway">
    <text evidence="3">Carbohydrate biosynthesis; dTDP-L-rhamnose biosynthesis.</text>
</comment>
<evidence type="ECO:0000256" key="3">
    <source>
        <dbReference type="RuleBase" id="RU364069"/>
    </source>
</evidence>
<keyword evidence="3" id="KW-0413">Isomerase</keyword>
<dbReference type="Gene3D" id="2.60.120.10">
    <property type="entry name" value="Jelly Rolls"/>
    <property type="match status" value="1"/>
</dbReference>
<dbReference type="Proteomes" id="UP000198601">
    <property type="component" value="Unassembled WGS sequence"/>
</dbReference>
<dbReference type="EMBL" id="FMTT01000017">
    <property type="protein sequence ID" value="SCW58680.1"/>
    <property type="molecule type" value="Genomic_DNA"/>
</dbReference>
<sequence>MKFIPLNLSGAFFVEIEAIVDERGFFARSWCTREFEARGLQNRLVQCNISYNAHRGTLRGIHFQTKPYEEVKLVRCTRGSVFDVIVDLRPTSSTYKQWVGIELSANKRNMVYIPEGFGHGFQTLTDDTELFYQMSEFYYSECSRGIRWDDPSIGITWPIQDPIISDWDRNLSVMEA</sequence>
<dbReference type="GO" id="GO:0005829">
    <property type="term" value="C:cytosol"/>
    <property type="evidence" value="ECO:0007669"/>
    <property type="project" value="TreeGrafter"/>
</dbReference>
<dbReference type="OrthoDB" id="9800680at2"/>
<dbReference type="GO" id="GO:0000271">
    <property type="term" value="P:polysaccharide biosynthetic process"/>
    <property type="evidence" value="ECO:0007669"/>
    <property type="project" value="TreeGrafter"/>
</dbReference>
<reference evidence="5" key="1">
    <citation type="submission" date="2016-10" db="EMBL/GenBank/DDBJ databases">
        <authorList>
            <person name="Varghese N."/>
            <person name="Submissions S."/>
        </authorList>
    </citation>
    <scope>NUCLEOTIDE SEQUENCE [LARGE SCALE GENOMIC DNA]</scope>
    <source>
        <strain evidence="5">CGMCC 1.8946</strain>
    </source>
</reference>
<dbReference type="GO" id="GO:0019305">
    <property type="term" value="P:dTDP-rhamnose biosynthetic process"/>
    <property type="evidence" value="ECO:0007669"/>
    <property type="project" value="UniProtKB-UniRule"/>
</dbReference>
<dbReference type="PANTHER" id="PTHR21047:SF2">
    <property type="entry name" value="THYMIDINE DIPHOSPHO-4-KETO-RHAMNOSE 3,5-EPIMERASE"/>
    <property type="match status" value="1"/>
</dbReference>
<accession>A0A1G4RPG2</accession>
<dbReference type="Pfam" id="PF00908">
    <property type="entry name" value="dTDP_sugar_isom"/>
    <property type="match status" value="1"/>
</dbReference>
<dbReference type="GO" id="GO:0008830">
    <property type="term" value="F:dTDP-4-dehydrorhamnose 3,5-epimerase activity"/>
    <property type="evidence" value="ECO:0007669"/>
    <property type="project" value="UniProtKB-UniRule"/>
</dbReference>
<evidence type="ECO:0000256" key="2">
    <source>
        <dbReference type="PIRSR" id="PIRSR600888-3"/>
    </source>
</evidence>
<protein>
    <recommendedName>
        <fullName evidence="3">dTDP-4-dehydrorhamnose 3,5-epimerase</fullName>
        <ecNumber evidence="3">5.1.3.13</ecNumber>
    </recommendedName>
    <alternativeName>
        <fullName evidence="3">Thymidine diphospho-4-keto-rhamnose 3,5-epimerase</fullName>
    </alternativeName>
</protein>
<dbReference type="InterPro" id="IPR011051">
    <property type="entry name" value="RmlC_Cupin_sf"/>
</dbReference>
<dbReference type="STRING" id="624147.SAMN04487970_1017110"/>
<dbReference type="PANTHER" id="PTHR21047">
    <property type="entry name" value="DTDP-6-DEOXY-D-GLUCOSE-3,5 EPIMERASE"/>
    <property type="match status" value="1"/>
</dbReference>
<dbReference type="CDD" id="cd00438">
    <property type="entry name" value="cupin_RmlC"/>
    <property type="match status" value="1"/>
</dbReference>
<comment type="similarity">
    <text evidence="3">Belongs to the dTDP-4-dehydrorhamnose 3,5-epimerase family.</text>
</comment>
<comment type="subunit">
    <text evidence="3">Homodimer.</text>
</comment>
<evidence type="ECO:0000313" key="4">
    <source>
        <dbReference type="EMBL" id="SCW58680.1"/>
    </source>
</evidence>
<evidence type="ECO:0000256" key="1">
    <source>
        <dbReference type="PIRSR" id="PIRSR600888-1"/>
    </source>
</evidence>
<dbReference type="NCBIfam" id="TIGR01221">
    <property type="entry name" value="rmlC"/>
    <property type="match status" value="1"/>
</dbReference>
<dbReference type="RefSeq" id="WP_090672414.1">
    <property type="nucleotide sequence ID" value="NZ_FMTT01000017.1"/>
</dbReference>
<feature type="site" description="Participates in a stacking interaction with the thymidine ring of dTDP-4-oxo-6-deoxyglucose" evidence="2">
    <location>
        <position position="138"/>
    </location>
</feature>
<dbReference type="EC" id="5.1.3.13" evidence="3"/>
<organism evidence="4 5">
    <name type="scientific">Paenibacillus tianmuensis</name>
    <dbReference type="NCBI Taxonomy" id="624147"/>
    <lineage>
        <taxon>Bacteria</taxon>
        <taxon>Bacillati</taxon>
        <taxon>Bacillota</taxon>
        <taxon>Bacilli</taxon>
        <taxon>Bacillales</taxon>
        <taxon>Paenibacillaceae</taxon>
        <taxon>Paenibacillus</taxon>
    </lineage>
</organism>
<name>A0A1G4RPG2_9BACL</name>
<dbReference type="InterPro" id="IPR014710">
    <property type="entry name" value="RmlC-like_jellyroll"/>
</dbReference>
<feature type="active site" description="Proton acceptor" evidence="1">
    <location>
        <position position="62"/>
    </location>
</feature>
<feature type="active site" description="Proton donor" evidence="1">
    <location>
        <position position="132"/>
    </location>
</feature>
<gene>
    <name evidence="4" type="ORF">SAMN04487970_1017110</name>
</gene>
<comment type="catalytic activity">
    <reaction evidence="3">
        <text>dTDP-4-dehydro-6-deoxy-alpha-D-glucose = dTDP-4-dehydro-beta-L-rhamnose</text>
        <dbReference type="Rhea" id="RHEA:16969"/>
        <dbReference type="ChEBI" id="CHEBI:57649"/>
        <dbReference type="ChEBI" id="CHEBI:62830"/>
        <dbReference type="EC" id="5.1.3.13"/>
    </reaction>
</comment>
<dbReference type="AlphaFoldDB" id="A0A1G4RPG2"/>
<evidence type="ECO:0000313" key="5">
    <source>
        <dbReference type="Proteomes" id="UP000198601"/>
    </source>
</evidence>
<dbReference type="SUPFAM" id="SSF51182">
    <property type="entry name" value="RmlC-like cupins"/>
    <property type="match status" value="1"/>
</dbReference>
<dbReference type="UniPathway" id="UPA00124"/>
<keyword evidence="5" id="KW-1185">Reference proteome</keyword>
<dbReference type="InterPro" id="IPR000888">
    <property type="entry name" value="RmlC-like"/>
</dbReference>
<proteinExistence type="inferred from homology"/>
<comment type="function">
    <text evidence="3">Catalyzes the epimerization of the C3' and C5'positions of dTDP-6-deoxy-D-xylo-4-hexulose, forming dTDP-6-deoxy-L-lyxo-4-hexulose.</text>
</comment>